<sequence length="118" mass="11863">MDYDVSPMATDILRKTLKLQIIVRTSDASADTAGTSNVATGISDATAGNAATSDFTYVDAVIGIHSSVNASPSEITTVGLSAGCTSSVVPRAGLSAGCTSYEGPRAGPSSGNIDRVLH</sequence>
<dbReference type="AlphaFoldDB" id="A0A6N2AQY6"/>
<protein>
    <submittedName>
        <fullName evidence="2">Uncharacterized protein</fullName>
    </submittedName>
</protein>
<reference evidence="2" key="1">
    <citation type="submission" date="2019-05" db="EMBL/GenBank/DDBJ databases">
        <title>The de novo reference genome and transcriptome assemblies of the wild tomato species Solanum chilense.</title>
        <authorList>
            <person name="Stam R."/>
            <person name="Nosenko T."/>
            <person name="Hoerger A.C."/>
            <person name="Stephan W."/>
            <person name="Seidel M.A."/>
            <person name="Kuhn J.M.M."/>
            <person name="Haberer G."/>
            <person name="Tellier A."/>
        </authorList>
    </citation>
    <scope>NUCLEOTIDE SEQUENCE</scope>
    <source>
        <tissue evidence="2">Mature leaves</tissue>
    </source>
</reference>
<feature type="region of interest" description="Disordered" evidence="1">
    <location>
        <begin position="99"/>
        <end position="118"/>
    </location>
</feature>
<evidence type="ECO:0000313" key="2">
    <source>
        <dbReference type="EMBL" id="TMW82283.1"/>
    </source>
</evidence>
<proteinExistence type="predicted"/>
<comment type="caution">
    <text evidence="2">The sequence shown here is derived from an EMBL/GenBank/DDBJ whole genome shotgun (WGS) entry which is preliminary data.</text>
</comment>
<organism evidence="2">
    <name type="scientific">Solanum chilense</name>
    <name type="common">Tomato</name>
    <name type="synonym">Lycopersicon chilense</name>
    <dbReference type="NCBI Taxonomy" id="4083"/>
    <lineage>
        <taxon>Eukaryota</taxon>
        <taxon>Viridiplantae</taxon>
        <taxon>Streptophyta</taxon>
        <taxon>Embryophyta</taxon>
        <taxon>Tracheophyta</taxon>
        <taxon>Spermatophyta</taxon>
        <taxon>Magnoliopsida</taxon>
        <taxon>eudicotyledons</taxon>
        <taxon>Gunneridae</taxon>
        <taxon>Pentapetalae</taxon>
        <taxon>asterids</taxon>
        <taxon>lamiids</taxon>
        <taxon>Solanales</taxon>
        <taxon>Solanaceae</taxon>
        <taxon>Solanoideae</taxon>
        <taxon>Solaneae</taxon>
        <taxon>Solanum</taxon>
        <taxon>Solanum subgen. Lycopersicon</taxon>
    </lineage>
</organism>
<dbReference type="EMBL" id="RXGB01019131">
    <property type="protein sequence ID" value="TMW82283.1"/>
    <property type="molecule type" value="Genomic_DNA"/>
</dbReference>
<evidence type="ECO:0000256" key="1">
    <source>
        <dbReference type="SAM" id="MobiDB-lite"/>
    </source>
</evidence>
<name>A0A6N2AQY6_SOLCI</name>
<gene>
    <name evidence="2" type="ORF">EJD97_006342</name>
</gene>
<accession>A0A6N2AQY6</accession>
<feature type="non-terminal residue" evidence="2">
    <location>
        <position position="118"/>
    </location>
</feature>